<gene>
    <name evidence="11" type="ORF">M413DRAFT_32127</name>
</gene>
<dbReference type="SMART" id="SM00022">
    <property type="entry name" value="PLAc"/>
    <property type="match status" value="1"/>
</dbReference>
<evidence type="ECO:0000256" key="4">
    <source>
        <dbReference type="ARBA" id="ARBA00022801"/>
    </source>
</evidence>
<name>A0A0C3BUY6_HEBCY</name>
<accession>A0A0C3BUY6</accession>
<feature type="signal peptide" evidence="9">
    <location>
        <begin position="1"/>
        <end position="23"/>
    </location>
</feature>
<comment type="catalytic activity">
    <reaction evidence="9">
        <text>a 1-acyl-sn-glycero-3-phosphocholine + H2O = sn-glycerol 3-phosphocholine + a fatty acid + H(+)</text>
        <dbReference type="Rhea" id="RHEA:15177"/>
        <dbReference type="ChEBI" id="CHEBI:15377"/>
        <dbReference type="ChEBI" id="CHEBI:15378"/>
        <dbReference type="ChEBI" id="CHEBI:16870"/>
        <dbReference type="ChEBI" id="CHEBI:28868"/>
        <dbReference type="ChEBI" id="CHEBI:58168"/>
        <dbReference type="EC" id="3.1.1.5"/>
    </reaction>
</comment>
<dbReference type="Pfam" id="PF01735">
    <property type="entry name" value="PLA2_B"/>
    <property type="match status" value="1"/>
</dbReference>
<evidence type="ECO:0000256" key="3">
    <source>
        <dbReference type="ARBA" id="ARBA00022729"/>
    </source>
</evidence>
<comment type="similarity">
    <text evidence="1 9">Belongs to the lysophospholipase family.</text>
</comment>
<dbReference type="PANTHER" id="PTHR10728:SF33">
    <property type="entry name" value="LYSOPHOSPHOLIPASE 1-RELATED"/>
    <property type="match status" value="1"/>
</dbReference>
<dbReference type="AlphaFoldDB" id="A0A0C3BUY6"/>
<evidence type="ECO:0000256" key="2">
    <source>
        <dbReference type="ARBA" id="ARBA00013274"/>
    </source>
</evidence>
<evidence type="ECO:0000256" key="8">
    <source>
        <dbReference type="PROSITE-ProRule" id="PRU00555"/>
    </source>
</evidence>
<evidence type="ECO:0000256" key="9">
    <source>
        <dbReference type="RuleBase" id="RU362103"/>
    </source>
</evidence>
<dbReference type="OrthoDB" id="4084751at2759"/>
<dbReference type="PANTHER" id="PTHR10728">
    <property type="entry name" value="CYTOSOLIC PHOSPHOLIPASE A2"/>
    <property type="match status" value="1"/>
</dbReference>
<keyword evidence="4 8" id="KW-0378">Hydrolase</keyword>
<evidence type="ECO:0000313" key="12">
    <source>
        <dbReference type="Proteomes" id="UP000053424"/>
    </source>
</evidence>
<dbReference type="HOGENOM" id="CLU_014602_1_0_1"/>
<keyword evidence="12" id="KW-1185">Reference proteome</keyword>
<evidence type="ECO:0000313" key="11">
    <source>
        <dbReference type="EMBL" id="KIM35894.1"/>
    </source>
</evidence>
<reference evidence="11 12" key="1">
    <citation type="submission" date="2014-04" db="EMBL/GenBank/DDBJ databases">
        <authorList>
            <consortium name="DOE Joint Genome Institute"/>
            <person name="Kuo A."/>
            <person name="Gay G."/>
            <person name="Dore J."/>
            <person name="Kohler A."/>
            <person name="Nagy L.G."/>
            <person name="Floudas D."/>
            <person name="Copeland A."/>
            <person name="Barry K.W."/>
            <person name="Cichocki N."/>
            <person name="Veneault-Fourrey C."/>
            <person name="LaButti K."/>
            <person name="Lindquist E.A."/>
            <person name="Lipzen A."/>
            <person name="Lundell T."/>
            <person name="Morin E."/>
            <person name="Murat C."/>
            <person name="Sun H."/>
            <person name="Tunlid A."/>
            <person name="Henrissat B."/>
            <person name="Grigoriev I.V."/>
            <person name="Hibbett D.S."/>
            <person name="Martin F."/>
            <person name="Nordberg H.P."/>
            <person name="Cantor M.N."/>
            <person name="Hua S.X."/>
        </authorList>
    </citation>
    <scope>NUCLEOTIDE SEQUENCE [LARGE SCALE GENOMIC DNA]</scope>
    <source>
        <strain evidence="12">h7</strain>
    </source>
</reference>
<keyword evidence="6 8" id="KW-0443">Lipid metabolism</keyword>
<dbReference type="EMBL" id="KN831812">
    <property type="protein sequence ID" value="KIM35894.1"/>
    <property type="molecule type" value="Genomic_DNA"/>
</dbReference>
<sequence length="645" mass="67570">MIGFAKPILLSTVLLTLTGAVHAQSAATKPYTPSFGQCPSDFSLVRLAGSTTQTLSKGESDYISARNEQVLPGAWKSYLETVQGTGANLPSYISDILGGKGKEKPTLGIAQSGGGLRAAIVGAGIMNALDSRNQSSKAAGTGGLLQAATYVSALSGGSWLVTSLALANYPTIQDLIFPPTSGSSDTNVFGGWLADTNVLAPSTDQTTNAQFIGTLFGEIAGKLQAGFPVTFADVWSRALARHFVNGTTAGNVLSNATAHGAGVTFSSIANTPSFVAHQQPFPIVLVNTDSSNGNKSVIFSDVGGLVPITNPIYEFNVYEMGSWDPTLSAFTPTQYLGSRNNSICVTGFDQASLIEATSSGLFEQFNTSASALASSPIGAVFTPFNQTFFQPNVELISAQYPNPFKGVAGQSFIDTNEDLLSLVDGGHDGENIPIQPLLVKARGVDTIFVIDVSDDDKGFATGRSMIATQNRTTFYPSSYSFPPVPGNTSTYVLQNLTTRPTFFGCNGNTTAPLVIYVANGGPPQGQPILTNQSSFFFDYPEDLLQSMLQQSFTFATQGRPNSTAANAKDPEWPACLACAAADRARERSGASRSGVCVGCFERYCWEGDGAAATGTSSKAKSGYGRNGVDGVLVVVLGLLALLMLH</sequence>
<keyword evidence="7" id="KW-0325">Glycoprotein</keyword>
<dbReference type="Proteomes" id="UP000053424">
    <property type="component" value="Unassembled WGS sequence"/>
</dbReference>
<organism evidence="11 12">
    <name type="scientific">Hebeloma cylindrosporum</name>
    <dbReference type="NCBI Taxonomy" id="76867"/>
    <lineage>
        <taxon>Eukaryota</taxon>
        <taxon>Fungi</taxon>
        <taxon>Dikarya</taxon>
        <taxon>Basidiomycota</taxon>
        <taxon>Agaricomycotina</taxon>
        <taxon>Agaricomycetes</taxon>
        <taxon>Agaricomycetidae</taxon>
        <taxon>Agaricales</taxon>
        <taxon>Agaricineae</taxon>
        <taxon>Hymenogastraceae</taxon>
        <taxon>Hebeloma</taxon>
    </lineage>
</organism>
<feature type="domain" description="PLA2c" evidence="10">
    <location>
        <begin position="37"/>
        <end position="610"/>
    </location>
</feature>
<dbReference type="Gene3D" id="3.40.1090.10">
    <property type="entry name" value="Cytosolic phospholipase A2 catalytic domain"/>
    <property type="match status" value="1"/>
</dbReference>
<dbReference type="STRING" id="686832.A0A0C3BUY6"/>
<dbReference type="GO" id="GO:0046475">
    <property type="term" value="P:glycerophospholipid catabolic process"/>
    <property type="evidence" value="ECO:0007669"/>
    <property type="project" value="TreeGrafter"/>
</dbReference>
<evidence type="ECO:0000256" key="6">
    <source>
        <dbReference type="ARBA" id="ARBA00023098"/>
    </source>
</evidence>
<dbReference type="InterPro" id="IPR016035">
    <property type="entry name" value="Acyl_Trfase/lysoPLipase"/>
</dbReference>
<evidence type="ECO:0000256" key="1">
    <source>
        <dbReference type="ARBA" id="ARBA00008780"/>
    </source>
</evidence>
<protein>
    <recommendedName>
        <fullName evidence="2 9">Lysophospholipase</fullName>
        <ecNumber evidence="2 9">3.1.1.5</ecNumber>
    </recommendedName>
</protein>
<reference evidence="12" key="2">
    <citation type="submission" date="2015-01" db="EMBL/GenBank/DDBJ databases">
        <title>Evolutionary Origins and Diversification of the Mycorrhizal Mutualists.</title>
        <authorList>
            <consortium name="DOE Joint Genome Institute"/>
            <consortium name="Mycorrhizal Genomics Consortium"/>
            <person name="Kohler A."/>
            <person name="Kuo A."/>
            <person name="Nagy L.G."/>
            <person name="Floudas D."/>
            <person name="Copeland A."/>
            <person name="Barry K.W."/>
            <person name="Cichocki N."/>
            <person name="Veneault-Fourrey C."/>
            <person name="LaButti K."/>
            <person name="Lindquist E.A."/>
            <person name="Lipzen A."/>
            <person name="Lundell T."/>
            <person name="Morin E."/>
            <person name="Murat C."/>
            <person name="Riley R."/>
            <person name="Ohm R."/>
            <person name="Sun H."/>
            <person name="Tunlid A."/>
            <person name="Henrissat B."/>
            <person name="Grigoriev I.V."/>
            <person name="Hibbett D.S."/>
            <person name="Martin F."/>
        </authorList>
    </citation>
    <scope>NUCLEOTIDE SEQUENCE [LARGE SCALE GENOMIC DNA]</scope>
    <source>
        <strain evidence="12">h7</strain>
    </source>
</reference>
<evidence type="ECO:0000256" key="5">
    <source>
        <dbReference type="ARBA" id="ARBA00022963"/>
    </source>
</evidence>
<evidence type="ECO:0000256" key="7">
    <source>
        <dbReference type="ARBA" id="ARBA00023180"/>
    </source>
</evidence>
<keyword evidence="5 8" id="KW-0442">Lipid degradation</keyword>
<keyword evidence="3 9" id="KW-0732">Signal</keyword>
<dbReference type="GO" id="GO:0005829">
    <property type="term" value="C:cytosol"/>
    <property type="evidence" value="ECO:0007669"/>
    <property type="project" value="TreeGrafter"/>
</dbReference>
<dbReference type="PROSITE" id="PS51210">
    <property type="entry name" value="PLA2C"/>
    <property type="match status" value="1"/>
</dbReference>
<evidence type="ECO:0000259" key="10">
    <source>
        <dbReference type="PROSITE" id="PS51210"/>
    </source>
</evidence>
<dbReference type="EC" id="3.1.1.5" evidence="2 9"/>
<feature type="chain" id="PRO_5005111022" description="Lysophospholipase" evidence="9">
    <location>
        <begin position="24"/>
        <end position="645"/>
    </location>
</feature>
<dbReference type="SUPFAM" id="SSF52151">
    <property type="entry name" value="FabD/lysophospholipase-like"/>
    <property type="match status" value="1"/>
</dbReference>
<dbReference type="InterPro" id="IPR002642">
    <property type="entry name" value="LysoPLipase_cat_dom"/>
</dbReference>
<dbReference type="GO" id="GO:0004623">
    <property type="term" value="F:phospholipase A2 activity"/>
    <property type="evidence" value="ECO:0007669"/>
    <property type="project" value="TreeGrafter"/>
</dbReference>
<dbReference type="GO" id="GO:0004622">
    <property type="term" value="F:phosphatidylcholine lysophospholipase activity"/>
    <property type="evidence" value="ECO:0007669"/>
    <property type="project" value="UniProtKB-EC"/>
</dbReference>
<proteinExistence type="inferred from homology"/>